<evidence type="ECO:0000313" key="8">
    <source>
        <dbReference type="WBParaSite" id="SSTP_0001206100.1"/>
    </source>
</evidence>
<keyword evidence="2" id="KW-0645">Protease</keyword>
<organism evidence="8">
    <name type="scientific">Strongyloides stercoralis</name>
    <name type="common">Threadworm</name>
    <dbReference type="NCBI Taxonomy" id="6248"/>
    <lineage>
        <taxon>Eukaryota</taxon>
        <taxon>Metazoa</taxon>
        <taxon>Ecdysozoa</taxon>
        <taxon>Nematoda</taxon>
        <taxon>Chromadorea</taxon>
        <taxon>Rhabditida</taxon>
        <taxon>Tylenchina</taxon>
        <taxon>Panagrolaimomorpha</taxon>
        <taxon>Strongyloidoidea</taxon>
        <taxon>Strongyloididae</taxon>
        <taxon>Strongyloides</taxon>
    </lineage>
</organism>
<dbReference type="PANTHER" id="PTHR11010:SF117">
    <property type="entry name" value="SERINE PROTEASE 16"/>
    <property type="match status" value="1"/>
</dbReference>
<dbReference type="GO" id="GO:0008239">
    <property type="term" value="F:dipeptidyl-peptidase activity"/>
    <property type="evidence" value="ECO:0007669"/>
    <property type="project" value="TreeGrafter"/>
</dbReference>
<dbReference type="SUPFAM" id="SSF53474">
    <property type="entry name" value="alpha/beta-Hydrolases"/>
    <property type="match status" value="1"/>
</dbReference>
<feature type="chain" id="PRO_5005328489" evidence="6">
    <location>
        <begin position="22"/>
        <end position="509"/>
    </location>
</feature>
<evidence type="ECO:0000256" key="4">
    <source>
        <dbReference type="ARBA" id="ARBA00022801"/>
    </source>
</evidence>
<reference evidence="8" key="1">
    <citation type="submission" date="2015-08" db="UniProtKB">
        <authorList>
            <consortium name="WormBaseParasite"/>
        </authorList>
    </citation>
    <scope>IDENTIFICATION</scope>
</reference>
<dbReference type="Pfam" id="PF05577">
    <property type="entry name" value="Peptidase_S28"/>
    <property type="match status" value="1"/>
</dbReference>
<dbReference type="GO" id="GO:0006508">
    <property type="term" value="P:proteolysis"/>
    <property type="evidence" value="ECO:0007669"/>
    <property type="project" value="UniProtKB-KW"/>
</dbReference>
<sequence>MIIKISIKVILLLFLLSVFLAFSTPLGKKKFNRKNILIHGRPWHGFKPILNLEKEDYPNKGMSTSGFFMNKVDHFDNSNTEKYKQRYWYNNQWYRSGGPVFLMLGGEAGESAVWVEREDFEWTILARQHNAMVFLLEHRYYGRSRPRGDMSTENMKFLSSRQAIEDAAAFIRGMNERFDYTNSTKWVVFGGSYSGALAAWARQVHPELIFAAVGSSGPVQAVVDFYQYLDVVKNSLSTYSINCANDLEIGLKQLESFAKTDDGQRKIHDLFNLCKPWNQLTKKDIEFYWSSIIGNYMGIVQYSGDNVGDYRGFNTIENICKYHLDNSTTPLDHIINVFNDYTGNYEICLDVDYNEYIDFLQDINWNSQSSDDRSWTYQTCTEFGYYQTTDNDAANYWGSIIDSNWYVQQCTDIFGPSITNSTVYLSITGTNNFYGGAKGFKATNVILPNGIVDPWHALGVLSKTNNLNYPVIIEGTAHCADMYPPSSDDLPSLYKARQIIKSTLAMILK</sequence>
<dbReference type="Gene3D" id="3.40.50.1820">
    <property type="entry name" value="alpha/beta hydrolase"/>
    <property type="match status" value="1"/>
</dbReference>
<dbReference type="InterPro" id="IPR008758">
    <property type="entry name" value="Peptidase_S28"/>
</dbReference>
<dbReference type="InterPro" id="IPR029058">
    <property type="entry name" value="AB_hydrolase_fold"/>
</dbReference>
<evidence type="ECO:0000256" key="2">
    <source>
        <dbReference type="ARBA" id="ARBA00022670"/>
    </source>
</evidence>
<accession>A0A0K0ERI1</accession>
<feature type="signal peptide" evidence="6">
    <location>
        <begin position="1"/>
        <end position="21"/>
    </location>
</feature>
<proteinExistence type="inferred from homology"/>
<evidence type="ECO:0000313" key="9">
    <source>
        <dbReference type="WBParaSite" id="TCONS_00000746.p1"/>
    </source>
</evidence>
<dbReference type="WBParaSite" id="SSTP_0001206100.1">
    <property type="protein sequence ID" value="SSTP_0001206100.1"/>
    <property type="gene ID" value="SSTP_0001206100"/>
</dbReference>
<evidence type="ECO:0000313" key="7">
    <source>
        <dbReference type="Proteomes" id="UP000035681"/>
    </source>
</evidence>
<keyword evidence="7" id="KW-1185">Reference proteome</keyword>
<dbReference type="PANTHER" id="PTHR11010">
    <property type="entry name" value="PROTEASE S28 PRO-X CARBOXYPEPTIDASE-RELATED"/>
    <property type="match status" value="1"/>
</dbReference>
<evidence type="ECO:0000256" key="1">
    <source>
        <dbReference type="ARBA" id="ARBA00011079"/>
    </source>
</evidence>
<dbReference type="Proteomes" id="UP000035681">
    <property type="component" value="Unplaced"/>
</dbReference>
<dbReference type="Gene3D" id="1.20.120.980">
    <property type="entry name" value="Serine carboxypeptidase S28, SKS domain"/>
    <property type="match status" value="1"/>
</dbReference>
<dbReference type="FunFam" id="1.20.120.980:FF:000003">
    <property type="entry name" value="Serine protease 16"/>
    <property type="match status" value="1"/>
</dbReference>
<keyword evidence="3 6" id="KW-0732">Signal</keyword>
<dbReference type="InterPro" id="IPR042269">
    <property type="entry name" value="Ser_carbopepase_S28_SKS"/>
</dbReference>
<dbReference type="WBParaSite" id="TCONS_00000746.p1">
    <property type="protein sequence ID" value="TCONS_00000746.p1"/>
    <property type="gene ID" value="XLOC_000719"/>
</dbReference>
<evidence type="ECO:0000256" key="6">
    <source>
        <dbReference type="SAM" id="SignalP"/>
    </source>
</evidence>
<keyword evidence="5" id="KW-0325">Glycoprotein</keyword>
<dbReference type="GO" id="GO:0070008">
    <property type="term" value="F:serine-type exopeptidase activity"/>
    <property type="evidence" value="ECO:0007669"/>
    <property type="project" value="InterPro"/>
</dbReference>
<evidence type="ECO:0000256" key="5">
    <source>
        <dbReference type="ARBA" id="ARBA00023180"/>
    </source>
</evidence>
<name>A0A0K0ERI1_STRER</name>
<keyword evidence="4" id="KW-0378">Hydrolase</keyword>
<evidence type="ECO:0000256" key="3">
    <source>
        <dbReference type="ARBA" id="ARBA00022729"/>
    </source>
</evidence>
<protein>
    <submittedName>
        <fullName evidence="8 9">Serine protease K12H4.7</fullName>
    </submittedName>
</protein>
<comment type="similarity">
    <text evidence="1">Belongs to the peptidase S28 family.</text>
</comment>
<dbReference type="AlphaFoldDB" id="A0A0K0ERI1"/>